<evidence type="ECO:0000259" key="2">
    <source>
        <dbReference type="Pfam" id="PF10756"/>
    </source>
</evidence>
<feature type="transmembrane region" description="Helical" evidence="1">
    <location>
        <begin position="66"/>
        <end position="86"/>
    </location>
</feature>
<protein>
    <submittedName>
        <fullName evidence="3">PH domain-containing protein</fullName>
    </submittedName>
</protein>
<organism evidence="3">
    <name type="scientific">Actinomyces timonensis</name>
    <dbReference type="NCBI Taxonomy" id="1288391"/>
    <lineage>
        <taxon>Bacteria</taxon>
        <taxon>Bacillati</taxon>
        <taxon>Actinomycetota</taxon>
        <taxon>Actinomycetes</taxon>
        <taxon>Actinomycetales</taxon>
        <taxon>Actinomycetaceae</taxon>
        <taxon>Actinomyces</taxon>
    </lineage>
</organism>
<evidence type="ECO:0000313" key="3">
    <source>
        <dbReference type="EMBL" id="XCP82966.1"/>
    </source>
</evidence>
<keyword evidence="1" id="KW-0472">Membrane</keyword>
<sequence>MSSPVSSSPHAPAARPPLVIRPGATAWVSASILSVVALALLAVAVLLAGAGVAAEGAGPQDVPSPALITVLTAIGLGFLLLAVVPLRARLIVDATGLHARTALRTRHYPWDEVHGRLWIERVKIHRGFTVHVHRLALATETAEVRLPVARQGLSRRRTARAIDAIHERITSYDPLS</sequence>
<feature type="transmembrane region" description="Helical" evidence="1">
    <location>
        <begin position="25"/>
        <end position="54"/>
    </location>
</feature>
<dbReference type="AlphaFoldDB" id="A0AAU8N2S9"/>
<dbReference type="Pfam" id="PF10756">
    <property type="entry name" value="bPH_6"/>
    <property type="match status" value="1"/>
</dbReference>
<name>A0AAU8N2S9_9ACTO</name>
<dbReference type="InterPro" id="IPR019692">
    <property type="entry name" value="CFP-6_PH"/>
</dbReference>
<dbReference type="EMBL" id="CP159989">
    <property type="protein sequence ID" value="XCP82966.1"/>
    <property type="molecule type" value="Genomic_DNA"/>
</dbReference>
<keyword evidence="1" id="KW-0812">Transmembrane</keyword>
<proteinExistence type="predicted"/>
<reference evidence="3" key="1">
    <citation type="submission" date="2024-05" db="EMBL/GenBank/DDBJ databases">
        <title>Draft genome assemblies of 36 bacteria isolated from hibernating arctic ground squirrels.</title>
        <authorList>
            <person name="McKee H."/>
            <person name="Mullen L."/>
            <person name="Drown D.M."/>
            <person name="Duddleston K.N."/>
        </authorList>
    </citation>
    <scope>NUCLEOTIDE SEQUENCE</scope>
    <source>
        <strain evidence="3">AR004</strain>
    </source>
</reference>
<accession>A0AAU8N2S9</accession>
<dbReference type="RefSeq" id="WP_366181182.1">
    <property type="nucleotide sequence ID" value="NZ_CP159989.1"/>
</dbReference>
<evidence type="ECO:0000256" key="1">
    <source>
        <dbReference type="SAM" id="Phobius"/>
    </source>
</evidence>
<keyword evidence="1" id="KW-1133">Transmembrane helix</keyword>
<gene>
    <name evidence="3" type="ORF">ABXS69_03480</name>
</gene>
<feature type="domain" description="Low molecular weight protein antigen 6 PH" evidence="2">
    <location>
        <begin position="87"/>
        <end position="115"/>
    </location>
</feature>